<reference evidence="2 3" key="1">
    <citation type="submission" date="2014-04" db="EMBL/GenBank/DDBJ databases">
        <authorList>
            <consortium name="DOE Joint Genome Institute"/>
            <person name="Kuo A."/>
            <person name="Kohler A."/>
            <person name="Nagy L.G."/>
            <person name="Floudas D."/>
            <person name="Copeland A."/>
            <person name="Barry K.W."/>
            <person name="Cichocki N."/>
            <person name="Veneault-Fourrey C."/>
            <person name="LaButti K."/>
            <person name="Lindquist E.A."/>
            <person name="Lipzen A."/>
            <person name="Lundell T."/>
            <person name="Morin E."/>
            <person name="Murat C."/>
            <person name="Sun H."/>
            <person name="Tunlid A."/>
            <person name="Henrissat B."/>
            <person name="Grigoriev I.V."/>
            <person name="Hibbett D.S."/>
            <person name="Martin F."/>
            <person name="Nordberg H.P."/>
            <person name="Cantor M.N."/>
            <person name="Hua S.X."/>
        </authorList>
    </citation>
    <scope>NUCLEOTIDE SEQUENCE [LARGE SCALE GENOMIC DNA]</scope>
    <source>
        <strain evidence="2 3">Foug A</strain>
    </source>
</reference>
<reference evidence="3" key="2">
    <citation type="submission" date="2015-01" db="EMBL/GenBank/DDBJ databases">
        <title>Evolutionary Origins and Diversification of the Mycorrhizal Mutualists.</title>
        <authorList>
            <consortium name="DOE Joint Genome Institute"/>
            <consortium name="Mycorrhizal Genomics Consortium"/>
            <person name="Kohler A."/>
            <person name="Kuo A."/>
            <person name="Nagy L.G."/>
            <person name="Floudas D."/>
            <person name="Copeland A."/>
            <person name="Barry K.W."/>
            <person name="Cichocki N."/>
            <person name="Veneault-Fourrey C."/>
            <person name="LaButti K."/>
            <person name="Lindquist E.A."/>
            <person name="Lipzen A."/>
            <person name="Lundell T."/>
            <person name="Morin E."/>
            <person name="Murat C."/>
            <person name="Riley R."/>
            <person name="Ohm R."/>
            <person name="Sun H."/>
            <person name="Tunlid A."/>
            <person name="Henrissat B."/>
            <person name="Grigoriev I.V."/>
            <person name="Hibbett D.S."/>
            <person name="Martin F."/>
        </authorList>
    </citation>
    <scope>NUCLEOTIDE SEQUENCE [LARGE SCALE GENOMIC DNA]</scope>
    <source>
        <strain evidence="3">Foug A</strain>
    </source>
</reference>
<dbReference type="AlphaFoldDB" id="A0A0C3A7T9"/>
<sequence>MLVTRNAEGNIHSRAMNPVNLSDEPQLNLIFLANNASGKFEEIEHDSHANVSFFDPLTTSWVSYSGRARVSRDRDLIHKYWSTFLTDYIGDLEDGIHKGDADDPRISAIEVVPDEVRYWFTTKGVVVRTLQAAAGEAVGKVTLRGELRTISREEIQLAHSVHTT</sequence>
<protein>
    <recommendedName>
        <fullName evidence="1">General stress protein FMN-binding split barrel domain-containing protein</fullName>
    </recommendedName>
</protein>
<gene>
    <name evidence="2" type="ORF">SCLCIDRAFT_1208298</name>
</gene>
<dbReference type="STRING" id="1036808.A0A0C3A7T9"/>
<dbReference type="InterPro" id="IPR038725">
    <property type="entry name" value="YdaG_split_barrel_FMN-bd"/>
</dbReference>
<evidence type="ECO:0000313" key="2">
    <source>
        <dbReference type="EMBL" id="KIM69768.1"/>
    </source>
</evidence>
<dbReference type="Gene3D" id="2.30.110.10">
    <property type="entry name" value="Electron Transport, Fmn-binding Protein, Chain A"/>
    <property type="match status" value="1"/>
</dbReference>
<dbReference type="OrthoDB" id="434253at2759"/>
<dbReference type="PANTHER" id="PTHR34818:SF1">
    <property type="entry name" value="PROTEIN BLI-3"/>
    <property type="match status" value="1"/>
</dbReference>
<dbReference type="PANTHER" id="PTHR34818">
    <property type="entry name" value="PROTEIN BLI-3"/>
    <property type="match status" value="1"/>
</dbReference>
<evidence type="ECO:0000313" key="3">
    <source>
        <dbReference type="Proteomes" id="UP000053989"/>
    </source>
</evidence>
<proteinExistence type="predicted"/>
<dbReference type="InterPro" id="IPR052917">
    <property type="entry name" value="Stress-Dev_Protein"/>
</dbReference>
<dbReference type="HOGENOM" id="CLU_091428_0_1_1"/>
<accession>A0A0C3A7T9</accession>
<dbReference type="SUPFAM" id="SSF50475">
    <property type="entry name" value="FMN-binding split barrel"/>
    <property type="match status" value="1"/>
</dbReference>
<dbReference type="InParanoid" id="A0A0C3A7T9"/>
<dbReference type="EMBL" id="KN822006">
    <property type="protein sequence ID" value="KIM69768.1"/>
    <property type="molecule type" value="Genomic_DNA"/>
</dbReference>
<dbReference type="Proteomes" id="UP000053989">
    <property type="component" value="Unassembled WGS sequence"/>
</dbReference>
<dbReference type="InterPro" id="IPR012349">
    <property type="entry name" value="Split_barrel_FMN-bd"/>
</dbReference>
<name>A0A0C3A7T9_9AGAM</name>
<organism evidence="2 3">
    <name type="scientific">Scleroderma citrinum Foug A</name>
    <dbReference type="NCBI Taxonomy" id="1036808"/>
    <lineage>
        <taxon>Eukaryota</taxon>
        <taxon>Fungi</taxon>
        <taxon>Dikarya</taxon>
        <taxon>Basidiomycota</taxon>
        <taxon>Agaricomycotina</taxon>
        <taxon>Agaricomycetes</taxon>
        <taxon>Agaricomycetidae</taxon>
        <taxon>Boletales</taxon>
        <taxon>Sclerodermatineae</taxon>
        <taxon>Sclerodermataceae</taxon>
        <taxon>Scleroderma</taxon>
    </lineage>
</organism>
<evidence type="ECO:0000259" key="1">
    <source>
        <dbReference type="Pfam" id="PF16242"/>
    </source>
</evidence>
<dbReference type="Pfam" id="PF16242">
    <property type="entry name" value="Pyrid_ox_like"/>
    <property type="match status" value="1"/>
</dbReference>
<keyword evidence="3" id="KW-1185">Reference proteome</keyword>
<feature type="domain" description="General stress protein FMN-binding split barrel" evidence="1">
    <location>
        <begin position="1"/>
        <end position="138"/>
    </location>
</feature>